<dbReference type="SUPFAM" id="SSF52833">
    <property type="entry name" value="Thioredoxin-like"/>
    <property type="match status" value="1"/>
</dbReference>
<proteinExistence type="inferred from homology"/>
<keyword evidence="5" id="KW-1185">Reference proteome</keyword>
<name>A0ABP0THT8_9BRYO</name>
<evidence type="ECO:0000256" key="2">
    <source>
        <dbReference type="ARBA" id="ARBA00038337"/>
    </source>
</evidence>
<protein>
    <recommendedName>
        <fullName evidence="3">Thioredoxin domain-containing protein</fullName>
    </recommendedName>
</protein>
<dbReference type="CDD" id="cd02947">
    <property type="entry name" value="TRX_family"/>
    <property type="match status" value="1"/>
</dbReference>
<dbReference type="Gene3D" id="3.40.30.10">
    <property type="entry name" value="Glutaredoxin"/>
    <property type="match status" value="1"/>
</dbReference>
<dbReference type="PANTHER" id="PTHR46115">
    <property type="entry name" value="THIOREDOXIN-LIKE PROTEIN 1"/>
    <property type="match status" value="1"/>
</dbReference>
<evidence type="ECO:0000313" key="4">
    <source>
        <dbReference type="EMBL" id="CAK9196969.1"/>
    </source>
</evidence>
<feature type="domain" description="Thioredoxin" evidence="3">
    <location>
        <begin position="1"/>
        <end position="114"/>
    </location>
</feature>
<organism evidence="4 5">
    <name type="scientific">Sphagnum troendelagicum</name>
    <dbReference type="NCBI Taxonomy" id="128251"/>
    <lineage>
        <taxon>Eukaryota</taxon>
        <taxon>Viridiplantae</taxon>
        <taxon>Streptophyta</taxon>
        <taxon>Embryophyta</taxon>
        <taxon>Bryophyta</taxon>
        <taxon>Sphagnophytina</taxon>
        <taxon>Sphagnopsida</taxon>
        <taxon>Sphagnales</taxon>
        <taxon>Sphagnaceae</taxon>
        <taxon>Sphagnum</taxon>
    </lineage>
</organism>
<dbReference type="PROSITE" id="PS00194">
    <property type="entry name" value="THIOREDOXIN_1"/>
    <property type="match status" value="1"/>
</dbReference>
<dbReference type="InterPro" id="IPR036249">
    <property type="entry name" value="Thioredoxin-like_sf"/>
</dbReference>
<dbReference type="Proteomes" id="UP001497512">
    <property type="component" value="Chromosome 11"/>
</dbReference>
<dbReference type="EMBL" id="OZ019903">
    <property type="protein sequence ID" value="CAK9196969.1"/>
    <property type="molecule type" value="Genomic_DNA"/>
</dbReference>
<keyword evidence="1" id="KW-1015">Disulfide bond</keyword>
<dbReference type="Pfam" id="PF00085">
    <property type="entry name" value="Thioredoxin"/>
    <property type="match status" value="1"/>
</dbReference>
<evidence type="ECO:0000313" key="5">
    <source>
        <dbReference type="Proteomes" id="UP001497512"/>
    </source>
</evidence>
<dbReference type="InterPro" id="IPR013766">
    <property type="entry name" value="Thioredoxin_domain"/>
</dbReference>
<dbReference type="InterPro" id="IPR017937">
    <property type="entry name" value="Thioredoxin_CS"/>
</dbReference>
<accession>A0ABP0THT8</accession>
<sequence length="118" mass="13259">MAGDHVEVHVVESKGVWDDKIQSAKNQGKIIVVDFTATWCGPCRVMSPIFVELSKKYTNLIFLKVDVDEVADVTSEWDIRAMPTFLFIKDGKQIDKIVGANKEELDKKVQQYASLVTA</sequence>
<evidence type="ECO:0000259" key="3">
    <source>
        <dbReference type="PROSITE" id="PS51352"/>
    </source>
</evidence>
<dbReference type="PRINTS" id="PR00421">
    <property type="entry name" value="THIOREDOXIN"/>
</dbReference>
<evidence type="ECO:0000256" key="1">
    <source>
        <dbReference type="ARBA" id="ARBA00023157"/>
    </source>
</evidence>
<reference evidence="4" key="1">
    <citation type="submission" date="2024-02" db="EMBL/GenBank/DDBJ databases">
        <authorList>
            <consortium name="ELIXIR-Norway"/>
            <consortium name="Elixir Norway"/>
        </authorList>
    </citation>
    <scope>NUCLEOTIDE SEQUENCE</scope>
</reference>
<dbReference type="PROSITE" id="PS51352">
    <property type="entry name" value="THIOREDOXIN_2"/>
    <property type="match status" value="1"/>
</dbReference>
<comment type="similarity">
    <text evidence="2">Belongs to the thioredoxin family. Plant F-type subfamily.</text>
</comment>
<gene>
    <name evidence="4" type="ORF">CSSPTR1EN2_LOCUS3740</name>
</gene>